<dbReference type="WBParaSite" id="Pan_g7809.t1">
    <property type="protein sequence ID" value="Pan_g7809.t1"/>
    <property type="gene ID" value="Pan_g7809"/>
</dbReference>
<dbReference type="Proteomes" id="UP000492821">
    <property type="component" value="Unassembled WGS sequence"/>
</dbReference>
<reference evidence="3" key="2">
    <citation type="submission" date="2020-10" db="UniProtKB">
        <authorList>
            <consortium name="WormBaseParasite"/>
        </authorList>
    </citation>
    <scope>IDENTIFICATION</scope>
</reference>
<proteinExistence type="predicted"/>
<protein>
    <submittedName>
        <fullName evidence="3">Short transient receptor potential channel 5</fullName>
    </submittedName>
</protein>
<evidence type="ECO:0000313" key="2">
    <source>
        <dbReference type="Proteomes" id="UP000492821"/>
    </source>
</evidence>
<feature type="transmembrane region" description="Helical" evidence="1">
    <location>
        <begin position="234"/>
        <end position="253"/>
    </location>
</feature>
<keyword evidence="1" id="KW-1133">Transmembrane helix</keyword>
<sequence length="304" mass="35235">MKLNAAPKLYPAKVFDQVFITNSDDVRRWASKDTFFFRVFKFLYQYGILRVIFDGYGGVNPMWQAVLLVDDVIDKKREICIEDTLVLHCDSPDAYDKIIPYIYGPYTRLVLHGCITVDQVKQLVNKNVQNVRISAKIEMTERDYDGFAKFMVTQPYGLNPCFTICRNEDLALEFVKKLEKCSGKNRSIPRIEVDEKTICLTTSNITPIVYSIYFSFLIVVISSVSTNESIFAKLFLILFLVPMLVFLFIMMFFQNYVPQTDTIDPFLVPTNDLNSLVYASIRFVWAQMDITLLKMCDYVSEIQK</sequence>
<keyword evidence="1" id="KW-0472">Membrane</keyword>
<keyword evidence="2" id="KW-1185">Reference proteome</keyword>
<evidence type="ECO:0000256" key="1">
    <source>
        <dbReference type="SAM" id="Phobius"/>
    </source>
</evidence>
<reference evidence="2" key="1">
    <citation type="journal article" date="2013" name="Genetics">
        <title>The draft genome and transcriptome of Panagrellus redivivus are shaped by the harsh demands of a free-living lifestyle.</title>
        <authorList>
            <person name="Srinivasan J."/>
            <person name="Dillman A.R."/>
            <person name="Macchietto M.G."/>
            <person name="Heikkinen L."/>
            <person name="Lakso M."/>
            <person name="Fracchia K.M."/>
            <person name="Antoshechkin I."/>
            <person name="Mortazavi A."/>
            <person name="Wong G."/>
            <person name="Sternberg P.W."/>
        </authorList>
    </citation>
    <scope>NUCLEOTIDE SEQUENCE [LARGE SCALE GENOMIC DNA]</scope>
    <source>
        <strain evidence="2">MT8872</strain>
    </source>
</reference>
<keyword evidence="1" id="KW-0812">Transmembrane</keyword>
<accession>A0A7E4W7F0</accession>
<dbReference type="AlphaFoldDB" id="A0A7E4W7F0"/>
<feature type="transmembrane region" description="Helical" evidence="1">
    <location>
        <begin position="208"/>
        <end position="227"/>
    </location>
</feature>
<name>A0A7E4W7F0_PANRE</name>
<organism evidence="2 3">
    <name type="scientific">Panagrellus redivivus</name>
    <name type="common">Microworm</name>
    <dbReference type="NCBI Taxonomy" id="6233"/>
    <lineage>
        <taxon>Eukaryota</taxon>
        <taxon>Metazoa</taxon>
        <taxon>Ecdysozoa</taxon>
        <taxon>Nematoda</taxon>
        <taxon>Chromadorea</taxon>
        <taxon>Rhabditida</taxon>
        <taxon>Tylenchina</taxon>
        <taxon>Panagrolaimomorpha</taxon>
        <taxon>Panagrolaimoidea</taxon>
        <taxon>Panagrolaimidae</taxon>
        <taxon>Panagrellus</taxon>
    </lineage>
</organism>
<evidence type="ECO:0000313" key="3">
    <source>
        <dbReference type="WBParaSite" id="Pan_g7809.t1"/>
    </source>
</evidence>